<feature type="compositionally biased region" description="Polar residues" evidence="1">
    <location>
        <begin position="284"/>
        <end position="296"/>
    </location>
</feature>
<protein>
    <submittedName>
        <fullName evidence="2">Uncharacterized protein</fullName>
    </submittedName>
</protein>
<feature type="compositionally biased region" description="Basic and acidic residues" evidence="1">
    <location>
        <begin position="583"/>
        <end position="594"/>
    </location>
</feature>
<gene>
    <name evidence="2" type="ORF">D5018_20210</name>
</gene>
<evidence type="ECO:0000313" key="3">
    <source>
        <dbReference type="Proteomes" id="UP000281474"/>
    </source>
</evidence>
<dbReference type="AlphaFoldDB" id="A0A3L8PV16"/>
<comment type="caution">
    <text evidence="2">The sequence shown here is derived from an EMBL/GenBank/DDBJ whole genome shotgun (WGS) entry which is preliminary data.</text>
</comment>
<accession>A0A3L8PV16</accession>
<evidence type="ECO:0000313" key="2">
    <source>
        <dbReference type="EMBL" id="RLV57882.1"/>
    </source>
</evidence>
<dbReference type="EMBL" id="QZEI01000124">
    <property type="protein sequence ID" value="RLV57882.1"/>
    <property type="molecule type" value="Genomic_DNA"/>
</dbReference>
<sequence length="594" mass="65345">MTTNNLLTATSRYEQYGEKSQLTFTVNKNGLLQQARGCIHLKGNEKDKIEFTAVKNGKDEVYTGRTLSYEFTAGDGGLVVSDIVNNRILSFLSNSEEAKKDAEITKALINEAELPPVLYITEEDESGESKLEPHLSEGNKRLLGRKAVALNSNGGASNAFVVTVCVASKRSQGAQLSFRKFFIPMMVKDAKYPGGEAFFAEISPHHCLTKPDIPFSDNEMRNVAYILEQSVGECYRLSKDQIDQQQQQQQQAELQRIQTERQLEVLRRERERLTQVEQELLASRQQVGNTQSQYHPESTPALVRTSSHSSSSSHLSSSSMSSPASQPPELPTTPTSQAPLAPNTPVSQPPLAPNPPASLPPLVPNPPASLPPLVPNPPASQPPLAPNPPASLPPLAPNPPASLPPLAPNPPASQAPMEGKKVEWKQDQKQKAQAALVLSELVSNEKTLNKTPQDIMDLNALKLSQKPGDRIKYILTTPHVTKFVYSELLSYRKELNRSKGESTSSDEAQRIVEQLEIVKKQLDNSDWTMDKGLIVEKIKPLTGTQPQAGTLPRQTRERPQSAAPSRQYNTLPRPAGGNNVKDLMSKFEQKKETT</sequence>
<feature type="compositionally biased region" description="Pro residues" evidence="1">
    <location>
        <begin position="347"/>
        <end position="413"/>
    </location>
</feature>
<feature type="region of interest" description="Disordered" evidence="1">
    <location>
        <begin position="539"/>
        <end position="594"/>
    </location>
</feature>
<feature type="compositionally biased region" description="Basic and acidic residues" evidence="1">
    <location>
        <begin position="418"/>
        <end position="428"/>
    </location>
</feature>
<feature type="region of interest" description="Disordered" evidence="1">
    <location>
        <begin position="284"/>
        <end position="428"/>
    </location>
</feature>
<dbReference type="Proteomes" id="UP000281474">
    <property type="component" value="Unassembled WGS sequence"/>
</dbReference>
<reference evidence="2 3" key="1">
    <citation type="submission" date="2018-09" db="EMBL/GenBank/DDBJ databases">
        <title>Phylogeny of the Shewanellaceae, and recommendation for two new genera, Pseudoshewanella and Parashewanella.</title>
        <authorList>
            <person name="Wang G."/>
        </authorList>
    </citation>
    <scope>NUCLEOTIDE SEQUENCE [LARGE SCALE GENOMIC DNA]</scope>
    <source>
        <strain evidence="2 3">C51</strain>
    </source>
</reference>
<name>A0A3L8PV16_9GAMM</name>
<proteinExistence type="predicted"/>
<keyword evidence="3" id="KW-1185">Reference proteome</keyword>
<dbReference type="RefSeq" id="WP_121840787.1">
    <property type="nucleotide sequence ID" value="NZ_ML014873.1"/>
</dbReference>
<evidence type="ECO:0000256" key="1">
    <source>
        <dbReference type="SAM" id="MobiDB-lite"/>
    </source>
</evidence>
<organism evidence="2 3">
    <name type="scientific">Parashewanella curva</name>
    <dbReference type="NCBI Taxonomy" id="2338552"/>
    <lineage>
        <taxon>Bacteria</taxon>
        <taxon>Pseudomonadati</taxon>
        <taxon>Pseudomonadota</taxon>
        <taxon>Gammaproteobacteria</taxon>
        <taxon>Alteromonadales</taxon>
        <taxon>Shewanellaceae</taxon>
        <taxon>Parashewanella</taxon>
    </lineage>
</organism>
<feature type="compositionally biased region" description="Low complexity" evidence="1">
    <location>
        <begin position="306"/>
        <end position="322"/>
    </location>
</feature>